<protein>
    <submittedName>
        <fullName evidence="2">DUF6044 family protein</fullName>
    </submittedName>
</protein>
<keyword evidence="1" id="KW-0812">Transmembrane</keyword>
<dbReference type="Proteomes" id="UP001501243">
    <property type="component" value="Unassembled WGS sequence"/>
</dbReference>
<sequence>MTNDFSPPASRRPLYLALLGLFLFLLPVLLLGRHGYVLIHDNLDTEIPLVYLLTKLQLAFAYGRDVGVPEVMNGIPRNALRPGLSATVLVFSIFRNNPLAAYLMHQVLVRVLGLLAMYWLLRRYGLSQPGQRGLAAAVALAWATLPLYSIYGLTVLGQPALLRAALDLRQGRNPWLAWAVCAAFPLWSIFVYVGPFIAVVWGGLLLLDLARRGRAALPATVRGAVGLALLLAMYIVVEWPLFYSLLVAKQFVSHREEFDFVRLLPHGVGVGLKEALRYFLLGQYHASPFFRGVVLLALGLVLARLAPARRLVLGRRVGWVLLALAGASLFCGFAPQLAMLYQKQLPLLHAFTLTRFHFLMSLTWFGLFALALRELPATPAGRRLAYGLVALQCVVALPLNAEYVNNLRILAGVPKADAPSYTSFVAPKLFSQVKTFLLRQTGQPPAAYRVVSLGLPPAVAQLNDFYTLDSNQNSYPLPYKHSFRPLVAGELAKSPALATYYDAWGNRCYLMSAELGRNYLIGKQPPRTVQHLDFDAAAFRALGGRYLLSAVRLAHPEESGLRLLGVFTDSEAYWRLHLYEAPAAKAG</sequence>
<proteinExistence type="predicted"/>
<feature type="transmembrane region" description="Helical" evidence="1">
    <location>
        <begin position="289"/>
        <end position="307"/>
    </location>
</feature>
<organism evidence="2 3">
    <name type="scientific">Hymenobacter ginsengisoli</name>
    <dbReference type="NCBI Taxonomy" id="1051626"/>
    <lineage>
        <taxon>Bacteria</taxon>
        <taxon>Pseudomonadati</taxon>
        <taxon>Bacteroidota</taxon>
        <taxon>Cytophagia</taxon>
        <taxon>Cytophagales</taxon>
        <taxon>Hymenobacteraceae</taxon>
        <taxon>Hymenobacter</taxon>
    </lineage>
</organism>
<feature type="transmembrane region" description="Helical" evidence="1">
    <location>
        <begin position="99"/>
        <end position="121"/>
    </location>
</feature>
<feature type="transmembrane region" description="Helical" evidence="1">
    <location>
        <begin position="319"/>
        <end position="341"/>
    </location>
</feature>
<comment type="caution">
    <text evidence="2">The sequence shown here is derived from an EMBL/GenBank/DDBJ whole genome shotgun (WGS) entry which is preliminary data.</text>
</comment>
<keyword evidence="3" id="KW-1185">Reference proteome</keyword>
<feature type="transmembrane region" description="Helical" evidence="1">
    <location>
        <begin position="384"/>
        <end position="401"/>
    </location>
</feature>
<evidence type="ECO:0000256" key="1">
    <source>
        <dbReference type="SAM" id="Phobius"/>
    </source>
</evidence>
<evidence type="ECO:0000313" key="3">
    <source>
        <dbReference type="Proteomes" id="UP001501243"/>
    </source>
</evidence>
<dbReference type="Pfam" id="PF19510">
    <property type="entry name" value="DUF6044"/>
    <property type="match status" value="1"/>
</dbReference>
<name>A0ABP8Q6K4_9BACT</name>
<accession>A0ABP8Q6K4</accession>
<gene>
    <name evidence="2" type="ORF">GCM10023172_13210</name>
</gene>
<reference evidence="3" key="1">
    <citation type="journal article" date="2019" name="Int. J. Syst. Evol. Microbiol.">
        <title>The Global Catalogue of Microorganisms (GCM) 10K type strain sequencing project: providing services to taxonomists for standard genome sequencing and annotation.</title>
        <authorList>
            <consortium name="The Broad Institute Genomics Platform"/>
            <consortium name="The Broad Institute Genome Sequencing Center for Infectious Disease"/>
            <person name="Wu L."/>
            <person name="Ma J."/>
        </authorList>
    </citation>
    <scope>NUCLEOTIDE SEQUENCE [LARGE SCALE GENOMIC DNA]</scope>
    <source>
        <strain evidence="3">JCM 17841</strain>
    </source>
</reference>
<keyword evidence="1" id="KW-1133">Transmembrane helix</keyword>
<dbReference type="RefSeq" id="WP_208131738.1">
    <property type="nucleotide sequence ID" value="NZ_BAABGQ010000005.1"/>
</dbReference>
<feature type="transmembrane region" description="Helical" evidence="1">
    <location>
        <begin position="133"/>
        <end position="155"/>
    </location>
</feature>
<feature type="transmembrane region" description="Helical" evidence="1">
    <location>
        <begin position="347"/>
        <end position="372"/>
    </location>
</feature>
<feature type="transmembrane region" description="Helical" evidence="1">
    <location>
        <begin position="219"/>
        <end position="237"/>
    </location>
</feature>
<dbReference type="EMBL" id="BAABGQ010000005">
    <property type="protein sequence ID" value="GAA4497752.1"/>
    <property type="molecule type" value="Genomic_DNA"/>
</dbReference>
<evidence type="ECO:0000313" key="2">
    <source>
        <dbReference type="EMBL" id="GAA4497752.1"/>
    </source>
</evidence>
<dbReference type="InterPro" id="IPR046107">
    <property type="entry name" value="DUF6044"/>
</dbReference>
<keyword evidence="1" id="KW-0472">Membrane</keyword>
<feature type="transmembrane region" description="Helical" evidence="1">
    <location>
        <begin position="175"/>
        <end position="207"/>
    </location>
</feature>